<feature type="chain" id="PRO_5016888235" evidence="1">
    <location>
        <begin position="26"/>
        <end position="200"/>
    </location>
</feature>
<organism evidence="3 4">
    <name type="scientific">Neisseria zoodegmatis</name>
    <dbReference type="NCBI Taxonomy" id="326523"/>
    <lineage>
        <taxon>Bacteria</taxon>
        <taxon>Pseudomonadati</taxon>
        <taxon>Pseudomonadota</taxon>
        <taxon>Betaproteobacteria</taxon>
        <taxon>Neisseriales</taxon>
        <taxon>Neisseriaceae</taxon>
        <taxon>Neisseria</taxon>
    </lineage>
</organism>
<gene>
    <name evidence="3" type="ORF">NCTC12229_01553</name>
</gene>
<dbReference type="EMBL" id="UGRS01000002">
    <property type="protein sequence ID" value="SUA44069.1"/>
    <property type="molecule type" value="Genomic_DNA"/>
</dbReference>
<dbReference type="InterPro" id="IPR007893">
    <property type="entry name" value="Spore_coat_U/FanG"/>
</dbReference>
<dbReference type="RefSeq" id="WP_115134213.1">
    <property type="nucleotide sequence ID" value="NZ_UGRS01000002.1"/>
</dbReference>
<evidence type="ECO:0000313" key="3">
    <source>
        <dbReference type="EMBL" id="SUA44069.1"/>
    </source>
</evidence>
<feature type="signal peptide" evidence="1">
    <location>
        <begin position="1"/>
        <end position="25"/>
    </location>
</feature>
<dbReference type="Pfam" id="PF05229">
    <property type="entry name" value="SCPU"/>
    <property type="match status" value="1"/>
</dbReference>
<proteinExistence type="predicted"/>
<evidence type="ECO:0000256" key="1">
    <source>
        <dbReference type="SAM" id="SignalP"/>
    </source>
</evidence>
<keyword evidence="1" id="KW-0732">Signal</keyword>
<evidence type="ECO:0000313" key="4">
    <source>
        <dbReference type="Proteomes" id="UP000254055"/>
    </source>
</evidence>
<accession>A0A378WSF8</accession>
<name>A0A378WSF8_9NEIS</name>
<reference evidence="3 4" key="1">
    <citation type="submission" date="2018-06" db="EMBL/GenBank/DDBJ databases">
        <authorList>
            <consortium name="Pathogen Informatics"/>
            <person name="Doyle S."/>
        </authorList>
    </citation>
    <scope>NUCLEOTIDE SEQUENCE [LARGE SCALE GENOMIC DNA]</scope>
    <source>
        <strain evidence="3 4">NCTC12229</strain>
    </source>
</reference>
<feature type="domain" description="Spore coat protein U/FanG" evidence="2">
    <location>
        <begin position="33"/>
        <end position="197"/>
    </location>
</feature>
<dbReference type="PANTHER" id="PTHR37089:SF4">
    <property type="entry name" value="EXPORTED PROTEIN"/>
    <property type="match status" value="1"/>
</dbReference>
<protein>
    <submittedName>
        <fullName evidence="3">Uncharacterized secreted protein</fullName>
    </submittedName>
</protein>
<dbReference type="OrthoDB" id="6505076at2"/>
<dbReference type="Proteomes" id="UP000254055">
    <property type="component" value="Unassembled WGS sequence"/>
</dbReference>
<dbReference type="PANTHER" id="PTHR37089">
    <property type="entry name" value="PROTEIN U-RELATED"/>
    <property type="match status" value="1"/>
</dbReference>
<dbReference type="InterPro" id="IPR053167">
    <property type="entry name" value="Spore_coat_component"/>
</dbReference>
<evidence type="ECO:0000259" key="2">
    <source>
        <dbReference type="Pfam" id="PF05229"/>
    </source>
</evidence>
<dbReference type="AlphaFoldDB" id="A0A378WSF8"/>
<sequence length="200" mass="20749">MNAVKKLFVLTSAMAAMSASGLAMADTTVGNGHFYVSIRIMPTCNVATHTGTAAPTEDASNAANADIDFGDHLSSSSLNVERESAAGERGESINVTCTKGTPYWVSLTPTSTSSDNGTGKMSGVANSAAATSGDKISYSLYSDSARRNAWGNQKGVNALQGTGQGMSNTIRHPVYGKVAGSELDKTAGRYFDRVAVTLTY</sequence>
<dbReference type="SMART" id="SM00972">
    <property type="entry name" value="SCPU"/>
    <property type="match status" value="1"/>
</dbReference>